<dbReference type="GO" id="GO:0005856">
    <property type="term" value="C:cytoskeleton"/>
    <property type="evidence" value="ECO:0007669"/>
    <property type="project" value="UniProtKB-SubCell"/>
</dbReference>
<evidence type="ECO:0000256" key="10">
    <source>
        <dbReference type="SAM" id="Coils"/>
    </source>
</evidence>
<reference evidence="13 14" key="1">
    <citation type="journal article" date="2020" name="Nature">
        <title>Six reference-quality genomes reveal evolution of bat adaptations.</title>
        <authorList>
            <person name="Jebb D."/>
            <person name="Huang Z."/>
            <person name="Pippel M."/>
            <person name="Hughes G.M."/>
            <person name="Lavrichenko K."/>
            <person name="Devanna P."/>
            <person name="Winkler S."/>
            <person name="Jermiin L.S."/>
            <person name="Skirmuntt E.C."/>
            <person name="Katzourakis A."/>
            <person name="Burkitt-Gray L."/>
            <person name="Ray D.A."/>
            <person name="Sullivan K.A.M."/>
            <person name="Roscito J.G."/>
            <person name="Kirilenko B.M."/>
            <person name="Davalos L.M."/>
            <person name="Corthals A.P."/>
            <person name="Power M.L."/>
            <person name="Jones G."/>
            <person name="Ransome R.D."/>
            <person name="Dechmann D.K.N."/>
            <person name="Locatelli A.G."/>
            <person name="Puechmaille S.J."/>
            <person name="Fedrigo O."/>
            <person name="Jarvis E.D."/>
            <person name="Hiller M."/>
            <person name="Vernes S.C."/>
            <person name="Myers E.W."/>
            <person name="Teeling E.C."/>
        </authorList>
    </citation>
    <scope>NUCLEOTIDE SEQUENCE [LARGE SCALE GENOMIC DNA]</scope>
    <source>
        <strain evidence="13">MMyoMyo1</strain>
        <tissue evidence="13">Flight muscle</tissue>
    </source>
</reference>
<dbReference type="SMART" id="SM00166">
    <property type="entry name" value="UBX"/>
    <property type="match status" value="1"/>
</dbReference>
<evidence type="ECO:0000256" key="2">
    <source>
        <dbReference type="ARBA" id="ARBA00022490"/>
    </source>
</evidence>
<feature type="coiled-coil region" evidence="10">
    <location>
        <begin position="75"/>
        <end position="126"/>
    </location>
</feature>
<feature type="domain" description="UBX" evidence="11">
    <location>
        <begin position="390"/>
        <end position="467"/>
    </location>
</feature>
<keyword evidence="4" id="KW-0206">Cytoskeleton</keyword>
<comment type="caution">
    <text evidence="13">The sequence shown here is derived from an EMBL/GenBank/DDBJ whole genome shotgun (WGS) entry which is preliminary data.</text>
</comment>
<dbReference type="EMBL" id="JABWUV010000002">
    <property type="protein sequence ID" value="KAF6380834.1"/>
    <property type="molecule type" value="Genomic_DNA"/>
</dbReference>
<dbReference type="InterPro" id="IPR001012">
    <property type="entry name" value="UBX_dom"/>
</dbReference>
<evidence type="ECO:0000256" key="5">
    <source>
        <dbReference type="ARBA" id="ARBA00059434"/>
    </source>
</evidence>
<dbReference type="Pfam" id="PF08059">
    <property type="entry name" value="SEP"/>
    <property type="match status" value="1"/>
</dbReference>
<dbReference type="PANTHER" id="PTHR23333">
    <property type="entry name" value="UBX DOMAIN CONTAINING PROTEIN"/>
    <property type="match status" value="1"/>
</dbReference>
<sequence length="486" mass="54066">MSSPLSSLGKTRKVPLLSEPVNSGRGIKLYGNEDAVNVLNDGQGSEESFSVPSCYGGIGAPVGRQAAGTHNGELLSTMARKVQDLEEQVKDQNNQMLSKDEKIQSLEELVAILQEQKSKMSLQRQEELETMCEHLRRQVGEMERFLGDYGLQWVGEPSDREDSEDLTSSEDDRAWMTAKKFWKPAADSLVPPEVDFDRLLASLQDLSELAVGSDTQVTPMPGGAQLHDLEPIPLKLYRNGMMIFDGPFRSFHDPSTQSCLRDILDGFFPAELQRLYPNGVPFKVSDLRHQVYQEDGLDPFPGEGRVTGMQRIRKPSVMVEHPGSRMTPEKFLNKLPKFVIRQGEVIDIRGPIRDALQNCCPRPLPVQEIMVETPALAAERKRIQESPESPEHPVSMLRIKSENGEQAFLLMMWPEDTVGDVRALLAQARGMDPNAFEIFSAFPPTVYREDELTLQAAGLVPNAALLMRASRALTPAPGPQPSPQPK</sequence>
<dbReference type="InterPro" id="IPR012989">
    <property type="entry name" value="SEP_domain"/>
</dbReference>
<accession>A0A7J8A356</accession>
<dbReference type="GO" id="GO:0043161">
    <property type="term" value="P:proteasome-mediated ubiquitin-dependent protein catabolic process"/>
    <property type="evidence" value="ECO:0007669"/>
    <property type="project" value="TreeGrafter"/>
</dbReference>
<dbReference type="Gene3D" id="3.30.420.210">
    <property type="entry name" value="SEP domain"/>
    <property type="match status" value="1"/>
</dbReference>
<dbReference type="SUPFAM" id="SSF54236">
    <property type="entry name" value="Ubiquitin-like"/>
    <property type="match status" value="1"/>
</dbReference>
<dbReference type="Pfam" id="PF00789">
    <property type="entry name" value="UBX"/>
    <property type="match status" value="1"/>
</dbReference>
<comment type="subcellular location">
    <subcellularLocation>
        <location evidence="1">Cytoplasm</location>
        <location evidence="1">Cytoskeleton</location>
    </subcellularLocation>
</comment>
<evidence type="ECO:0000256" key="4">
    <source>
        <dbReference type="ARBA" id="ARBA00023212"/>
    </source>
</evidence>
<evidence type="ECO:0000256" key="8">
    <source>
        <dbReference type="ARBA" id="ARBA00075811"/>
    </source>
</evidence>
<dbReference type="FunFam" id="3.30.420.210:FF:000003">
    <property type="entry name" value="UBX domain protein 11"/>
    <property type="match status" value="1"/>
</dbReference>
<evidence type="ECO:0000313" key="14">
    <source>
        <dbReference type="Proteomes" id="UP000527355"/>
    </source>
</evidence>
<dbReference type="PANTHER" id="PTHR23333:SF4">
    <property type="entry name" value="UBX DOMAIN-CONTAINING PROTEIN 11"/>
    <property type="match status" value="1"/>
</dbReference>
<comment type="subunit">
    <text evidence="6">Interacts with GNA12, GNA13, RND1, RND2 and RND3.</text>
</comment>
<protein>
    <recommendedName>
        <fullName evidence="7">UBX domain-containing protein 11</fullName>
    </recommendedName>
    <alternativeName>
        <fullName evidence="9">Socius</fullName>
    </alternativeName>
    <alternativeName>
        <fullName evidence="8">UBX domain-containing protein 5</fullName>
    </alternativeName>
</protein>
<dbReference type="VEuPathDB" id="HostDB:GeneID_118675400"/>
<evidence type="ECO:0000256" key="1">
    <source>
        <dbReference type="ARBA" id="ARBA00004245"/>
    </source>
</evidence>
<keyword evidence="3 10" id="KW-0175">Coiled coil</keyword>
<comment type="function">
    <text evidence="5">May be involved in the reorganization of actin cytoskeleton mediated by RND1, RND2 and RND3. Promotes RHOA activation mediated by GNA12 and GNA13.</text>
</comment>
<evidence type="ECO:0000256" key="9">
    <source>
        <dbReference type="ARBA" id="ARBA00081109"/>
    </source>
</evidence>
<dbReference type="CDD" id="cd17077">
    <property type="entry name" value="UBX_UBXN11"/>
    <property type="match status" value="1"/>
</dbReference>
<evidence type="ECO:0000259" key="11">
    <source>
        <dbReference type="PROSITE" id="PS50033"/>
    </source>
</evidence>
<dbReference type="InterPro" id="IPR029071">
    <property type="entry name" value="Ubiquitin-like_domsf"/>
</dbReference>
<feature type="domain" description="SEP" evidence="12">
    <location>
        <begin position="229"/>
        <end position="293"/>
    </location>
</feature>
<dbReference type="PROSITE" id="PS51399">
    <property type="entry name" value="SEP"/>
    <property type="match status" value="1"/>
</dbReference>
<keyword evidence="2" id="KW-0963">Cytoplasm</keyword>
<keyword evidence="14" id="KW-1185">Reference proteome</keyword>
<evidence type="ECO:0000256" key="3">
    <source>
        <dbReference type="ARBA" id="ARBA00023054"/>
    </source>
</evidence>
<dbReference type="AlphaFoldDB" id="A0A7J8A356"/>
<evidence type="ECO:0000256" key="7">
    <source>
        <dbReference type="ARBA" id="ARBA00073759"/>
    </source>
</evidence>
<evidence type="ECO:0000313" key="13">
    <source>
        <dbReference type="EMBL" id="KAF6380834.1"/>
    </source>
</evidence>
<dbReference type="Proteomes" id="UP000527355">
    <property type="component" value="Unassembled WGS sequence"/>
</dbReference>
<gene>
    <name evidence="13" type="ORF">mMyoMyo1_020135</name>
</gene>
<evidence type="ECO:0000256" key="6">
    <source>
        <dbReference type="ARBA" id="ARBA00062345"/>
    </source>
</evidence>
<proteinExistence type="predicted"/>
<dbReference type="PROSITE" id="PS50033">
    <property type="entry name" value="UBX"/>
    <property type="match status" value="1"/>
</dbReference>
<dbReference type="Gene3D" id="3.10.20.90">
    <property type="entry name" value="Phosphatidylinositol 3-kinase Catalytic Subunit, Chain A, domain 1"/>
    <property type="match status" value="1"/>
</dbReference>
<evidence type="ECO:0000259" key="12">
    <source>
        <dbReference type="PROSITE" id="PS51399"/>
    </source>
</evidence>
<dbReference type="InterPro" id="IPR036241">
    <property type="entry name" value="NSFL1C_SEP_dom_sf"/>
</dbReference>
<organism evidence="13 14">
    <name type="scientific">Myotis myotis</name>
    <name type="common">Greater mouse-eared bat</name>
    <name type="synonym">Vespertilio myotis</name>
    <dbReference type="NCBI Taxonomy" id="51298"/>
    <lineage>
        <taxon>Eukaryota</taxon>
        <taxon>Metazoa</taxon>
        <taxon>Chordata</taxon>
        <taxon>Craniata</taxon>
        <taxon>Vertebrata</taxon>
        <taxon>Euteleostomi</taxon>
        <taxon>Mammalia</taxon>
        <taxon>Eutheria</taxon>
        <taxon>Laurasiatheria</taxon>
        <taxon>Chiroptera</taxon>
        <taxon>Yangochiroptera</taxon>
        <taxon>Vespertilionidae</taxon>
        <taxon>Myotis</taxon>
    </lineage>
</organism>
<dbReference type="SUPFAM" id="SSF102848">
    <property type="entry name" value="NSFL1 (p97 ATPase) cofactor p47, SEP domain"/>
    <property type="match status" value="1"/>
</dbReference>
<dbReference type="GO" id="GO:0043130">
    <property type="term" value="F:ubiquitin binding"/>
    <property type="evidence" value="ECO:0007669"/>
    <property type="project" value="TreeGrafter"/>
</dbReference>
<name>A0A7J8A356_MYOMY</name>